<sequence length="151" mass="16846">MQKLSILVHLLIIFLTCGIARSRVDISYEVISANFKFINNSIYVECDFNNRLSCGGNKTGGMLKCYSAILNVSKNFDGAILEANSLNETLPQSGILPNVQMTISPCPIRYDDKPMCGPLTNYLHCQGLWQCFEIIALLQNEYPGDIIFVSQ</sequence>
<reference evidence="1" key="1">
    <citation type="submission" date="2018-10" db="EMBL/GenBank/DDBJ databases">
        <title>Hidden diversity of soil giant viruses.</title>
        <authorList>
            <person name="Schulz F."/>
            <person name="Alteio L."/>
            <person name="Goudeau D."/>
            <person name="Ryan E.M."/>
            <person name="Malmstrom R.R."/>
            <person name="Blanchard J."/>
            <person name="Woyke T."/>
        </authorList>
    </citation>
    <scope>NUCLEOTIDE SEQUENCE</scope>
    <source>
        <strain evidence="1">SAV1</strain>
    </source>
</reference>
<organism evidence="1">
    <name type="scientific">Satyrvirus sp</name>
    <dbReference type="NCBI Taxonomy" id="2487771"/>
    <lineage>
        <taxon>Viruses</taxon>
        <taxon>Varidnaviria</taxon>
        <taxon>Bamfordvirae</taxon>
        <taxon>Nucleocytoviricota</taxon>
        <taxon>Megaviricetes</taxon>
        <taxon>Imitervirales</taxon>
        <taxon>Mimiviridae</taxon>
        <taxon>Megamimivirinae</taxon>
    </lineage>
</organism>
<accession>A0A3G5ADW7</accession>
<name>A0A3G5ADW7_9VIRU</name>
<protein>
    <submittedName>
        <fullName evidence="1">Uncharacterized protein</fullName>
    </submittedName>
</protein>
<gene>
    <name evidence="1" type="ORF">Satyrvirus15_13</name>
</gene>
<dbReference type="EMBL" id="MK072451">
    <property type="protein sequence ID" value="AYV85416.1"/>
    <property type="molecule type" value="Genomic_DNA"/>
</dbReference>
<proteinExistence type="predicted"/>
<evidence type="ECO:0000313" key="1">
    <source>
        <dbReference type="EMBL" id="AYV85416.1"/>
    </source>
</evidence>